<dbReference type="Pfam" id="PF13738">
    <property type="entry name" value="Pyr_redox_3"/>
    <property type="match status" value="1"/>
</dbReference>
<dbReference type="EMBL" id="WNKU01000003">
    <property type="protein sequence ID" value="MTV48335.1"/>
    <property type="molecule type" value="Genomic_DNA"/>
</dbReference>
<accession>A0A6I3SHQ3</accession>
<reference evidence="3 4" key="1">
    <citation type="submission" date="2019-11" db="EMBL/GenBank/DDBJ databases">
        <title>Whole-genome sequence of a the green, strictly anaerobic photosynthetic bacterium Heliobacillus mobilis DSM 6151.</title>
        <authorList>
            <person name="Kyndt J.A."/>
            <person name="Meyer T.E."/>
        </authorList>
    </citation>
    <scope>NUCLEOTIDE SEQUENCE [LARGE SCALE GENOMIC DNA]</scope>
    <source>
        <strain evidence="3 4">DSM 6151</strain>
    </source>
</reference>
<sequence>MIMKKNGSEVSSVHDMIIVGSGPCGLACAIEAKIHGLDFVVLEKGSIVESVVGYPTYMILSSTTDMLEVGGLPFVVQGCRPTRQEAVRYYLRAAQHFAIPIKTYRQVTDIQRTDTGFMVHAKNVFTGEVRIYFSKRVIVATGCYNTPNLLDIPGEDLPHVSHYFKEAFPYSGRKAVVVGGGNSAAETALDLYRHGADVTLVHRCDQLDGNVKPWIGADILSRILKEDIPTFFNSHLESIQPRSVTIRRDGDRYEVEADFVFLMTGYRPNTKLLVDTGVALDEYGFPTHNPLTMETNVPGLYVAGAISEGWRVTQANIEKGRFHGKRIIQSFDEV</sequence>
<dbReference type="SUPFAM" id="SSF51905">
    <property type="entry name" value="FAD/NAD(P)-binding domain"/>
    <property type="match status" value="1"/>
</dbReference>
<dbReference type="GO" id="GO:0016491">
    <property type="term" value="F:oxidoreductase activity"/>
    <property type="evidence" value="ECO:0007669"/>
    <property type="project" value="UniProtKB-KW"/>
</dbReference>
<keyword evidence="4" id="KW-1185">Reference proteome</keyword>
<dbReference type="InterPro" id="IPR023856">
    <property type="entry name" value="Bdr"/>
</dbReference>
<comment type="caution">
    <text evidence="3">The sequence shown here is derived from an EMBL/GenBank/DDBJ whole genome shotgun (WGS) entry which is preliminary data.</text>
</comment>
<dbReference type="AlphaFoldDB" id="A0A6I3SHQ3"/>
<dbReference type="PANTHER" id="PTHR48105">
    <property type="entry name" value="THIOREDOXIN REDUCTASE 1-RELATED-RELATED"/>
    <property type="match status" value="1"/>
</dbReference>
<evidence type="ECO:0000313" key="3">
    <source>
        <dbReference type="EMBL" id="MTV48335.1"/>
    </source>
</evidence>
<evidence type="ECO:0000256" key="1">
    <source>
        <dbReference type="ARBA" id="ARBA00022630"/>
    </source>
</evidence>
<keyword evidence="1" id="KW-0285">Flavoprotein</keyword>
<evidence type="ECO:0000313" key="4">
    <source>
        <dbReference type="Proteomes" id="UP000430670"/>
    </source>
</evidence>
<proteinExistence type="predicted"/>
<name>A0A6I3SHQ3_HELMO</name>
<evidence type="ECO:0000256" key="2">
    <source>
        <dbReference type="ARBA" id="ARBA00023002"/>
    </source>
</evidence>
<dbReference type="Proteomes" id="UP000430670">
    <property type="component" value="Unassembled WGS sequence"/>
</dbReference>
<keyword evidence="2" id="KW-0560">Oxidoreductase</keyword>
<dbReference type="InterPro" id="IPR036188">
    <property type="entry name" value="FAD/NAD-bd_sf"/>
</dbReference>
<dbReference type="InterPro" id="IPR050097">
    <property type="entry name" value="Ferredoxin-NADP_redctase_2"/>
</dbReference>
<organism evidence="3 4">
    <name type="scientific">Heliobacterium mobile</name>
    <name type="common">Heliobacillus mobilis</name>
    <dbReference type="NCBI Taxonomy" id="28064"/>
    <lineage>
        <taxon>Bacteria</taxon>
        <taxon>Bacillati</taxon>
        <taxon>Bacillota</taxon>
        <taxon>Clostridia</taxon>
        <taxon>Eubacteriales</taxon>
        <taxon>Heliobacteriaceae</taxon>
        <taxon>Heliobacterium</taxon>
    </lineage>
</organism>
<dbReference type="PRINTS" id="PR00368">
    <property type="entry name" value="FADPNR"/>
</dbReference>
<dbReference type="NCBIfam" id="TIGR04018">
    <property type="entry name" value="Bthiol_YpdA"/>
    <property type="match status" value="1"/>
</dbReference>
<dbReference type="Gene3D" id="3.50.50.60">
    <property type="entry name" value="FAD/NAD(P)-binding domain"/>
    <property type="match status" value="2"/>
</dbReference>
<dbReference type="PRINTS" id="PR00469">
    <property type="entry name" value="PNDRDTASEII"/>
</dbReference>
<protein>
    <submittedName>
        <fullName evidence="3">YpdA family putative bacillithiol disulfide reductase</fullName>
    </submittedName>
</protein>
<gene>
    <name evidence="3" type="primary">ypdA</name>
    <name evidence="3" type="ORF">GJ688_04965</name>
</gene>
<dbReference type="OrthoDB" id="9776839at2"/>